<dbReference type="GO" id="GO:0000242">
    <property type="term" value="C:pericentriolar material"/>
    <property type="evidence" value="ECO:0007669"/>
    <property type="project" value="TreeGrafter"/>
</dbReference>
<dbReference type="Proteomes" id="UP000694428">
    <property type="component" value="Unplaced"/>
</dbReference>
<evidence type="ECO:0000313" key="2">
    <source>
        <dbReference type="Ensembl" id="ENSPSTP00000011894.1"/>
    </source>
</evidence>
<proteinExistence type="predicted"/>
<dbReference type="PANTHER" id="PTHR46930">
    <property type="entry name" value="CDK5 REGULATORY SUBUNIT-ASSOCIATED PROTEIN 2"/>
    <property type="match status" value="1"/>
</dbReference>
<feature type="coiled-coil region" evidence="1">
    <location>
        <begin position="129"/>
        <end position="156"/>
    </location>
</feature>
<sequence length="267" mass="29949">MQNAYFEIKWLKGVILKSTACQVGCSLFCSVTWIPLSELILSLQCPGLPDVAEDTVSPTRARTMKDYENVKGNEGRVKEERKKKELGRKEWKNLKAVESLAQGGDAEIQRVKEEAQKKLQEMEGILTGRINLLEEVSAAQEEVEKAIAMAEKEKALRIVAEQKLSSVTNAPARDLDVIVGAEKGRLIEQLNLSLKSKEAVIQHLEEENSRSRPGDGNSSAERLEELTIALRHEKDSEVEVRKLLQLLHRVNLTWSGILRVLCVAVRE</sequence>
<dbReference type="GO" id="GO:0007099">
    <property type="term" value="P:centriole replication"/>
    <property type="evidence" value="ECO:0007669"/>
    <property type="project" value="TreeGrafter"/>
</dbReference>
<dbReference type="GO" id="GO:0007059">
    <property type="term" value="P:chromosome segregation"/>
    <property type="evidence" value="ECO:0007669"/>
    <property type="project" value="TreeGrafter"/>
</dbReference>
<evidence type="ECO:0000256" key="1">
    <source>
        <dbReference type="SAM" id="Coils"/>
    </source>
</evidence>
<accession>A0A8C9F8Q2</accession>
<keyword evidence="3" id="KW-1185">Reference proteome</keyword>
<dbReference type="GO" id="GO:0000132">
    <property type="term" value="P:establishment of mitotic spindle orientation"/>
    <property type="evidence" value="ECO:0007669"/>
    <property type="project" value="TreeGrafter"/>
</dbReference>
<name>A0A8C9F8Q2_PAVCR</name>
<reference evidence="2" key="2">
    <citation type="submission" date="2025-09" db="UniProtKB">
        <authorList>
            <consortium name="Ensembl"/>
        </authorList>
    </citation>
    <scope>IDENTIFICATION</scope>
</reference>
<dbReference type="GO" id="GO:0001578">
    <property type="term" value="P:microtubule bundle formation"/>
    <property type="evidence" value="ECO:0007669"/>
    <property type="project" value="TreeGrafter"/>
</dbReference>
<dbReference type="GO" id="GO:0008017">
    <property type="term" value="F:microtubule binding"/>
    <property type="evidence" value="ECO:0007669"/>
    <property type="project" value="TreeGrafter"/>
</dbReference>
<dbReference type="GO" id="GO:0035371">
    <property type="term" value="C:microtubule plus-end"/>
    <property type="evidence" value="ECO:0007669"/>
    <property type="project" value="TreeGrafter"/>
</dbReference>
<protein>
    <submittedName>
        <fullName evidence="2">Uncharacterized protein</fullName>
    </submittedName>
</protein>
<keyword evidence="1" id="KW-0175">Coiled coil</keyword>
<evidence type="ECO:0000313" key="3">
    <source>
        <dbReference type="Proteomes" id="UP000694428"/>
    </source>
</evidence>
<dbReference type="Ensembl" id="ENSPSTT00000012475.1">
    <property type="protein sequence ID" value="ENSPSTP00000011894.1"/>
    <property type="gene ID" value="ENSPSTG00000008373.1"/>
</dbReference>
<dbReference type="InterPro" id="IPR042791">
    <property type="entry name" value="CDK5RAP2"/>
</dbReference>
<organism evidence="2 3">
    <name type="scientific">Pavo cristatus</name>
    <name type="common">Indian peafowl</name>
    <name type="synonym">Blue peafowl</name>
    <dbReference type="NCBI Taxonomy" id="9049"/>
    <lineage>
        <taxon>Eukaryota</taxon>
        <taxon>Metazoa</taxon>
        <taxon>Chordata</taxon>
        <taxon>Craniata</taxon>
        <taxon>Vertebrata</taxon>
        <taxon>Euteleostomi</taxon>
        <taxon>Archelosauria</taxon>
        <taxon>Archosauria</taxon>
        <taxon>Dinosauria</taxon>
        <taxon>Saurischia</taxon>
        <taxon>Theropoda</taxon>
        <taxon>Coelurosauria</taxon>
        <taxon>Aves</taxon>
        <taxon>Neognathae</taxon>
        <taxon>Galloanserae</taxon>
        <taxon>Galliformes</taxon>
        <taxon>Phasianidae</taxon>
        <taxon>Phasianinae</taxon>
        <taxon>Pavo</taxon>
    </lineage>
</organism>
<dbReference type="AlphaFoldDB" id="A0A8C9F8Q2"/>
<dbReference type="PANTHER" id="PTHR46930:SF1">
    <property type="entry name" value="CDK5 REGULATORY SUBUNIT-ASSOCIATED PROTEIN 2"/>
    <property type="match status" value="1"/>
</dbReference>
<dbReference type="GO" id="GO:0090266">
    <property type="term" value="P:regulation of mitotic cell cycle spindle assembly checkpoint"/>
    <property type="evidence" value="ECO:0007669"/>
    <property type="project" value="TreeGrafter"/>
</dbReference>
<reference evidence="2" key="1">
    <citation type="submission" date="2025-08" db="UniProtKB">
        <authorList>
            <consortium name="Ensembl"/>
        </authorList>
    </citation>
    <scope>IDENTIFICATION</scope>
</reference>
<dbReference type="GO" id="GO:0046600">
    <property type="term" value="P:negative regulation of centriole replication"/>
    <property type="evidence" value="ECO:0007669"/>
    <property type="project" value="TreeGrafter"/>
</dbReference>
<dbReference type="GO" id="GO:0043015">
    <property type="term" value="F:gamma-tubulin binding"/>
    <property type="evidence" value="ECO:0007669"/>
    <property type="project" value="TreeGrafter"/>
</dbReference>
<dbReference type="GO" id="GO:0097431">
    <property type="term" value="C:mitotic spindle pole"/>
    <property type="evidence" value="ECO:0007669"/>
    <property type="project" value="TreeGrafter"/>
</dbReference>